<evidence type="ECO:0000256" key="6">
    <source>
        <dbReference type="ARBA" id="ARBA00023134"/>
    </source>
</evidence>
<dbReference type="PANTHER" id="PTHR11588">
    <property type="entry name" value="TUBULIN"/>
    <property type="match status" value="1"/>
</dbReference>
<evidence type="ECO:0000256" key="3">
    <source>
        <dbReference type="ARBA" id="ARBA00022741"/>
    </source>
</evidence>
<dbReference type="GO" id="GO:0005525">
    <property type="term" value="F:GTP binding"/>
    <property type="evidence" value="ECO:0007669"/>
    <property type="project" value="UniProtKB-KW"/>
</dbReference>
<keyword evidence="6" id="KW-0342">GTP-binding</keyword>
<dbReference type="Gramene" id="PHT78440">
    <property type="protein sequence ID" value="PHT78440"/>
    <property type="gene ID" value="T459_16492"/>
</dbReference>
<dbReference type="AlphaFoldDB" id="A0A2G2Z8W9"/>
<comment type="similarity">
    <text evidence="1">Belongs to the tubulin family.</text>
</comment>
<reference evidence="10 11" key="2">
    <citation type="journal article" date="2017" name="Genome Biol.">
        <title>New reference genome sequences of hot pepper reveal the massive evolution of plant disease-resistance genes by retroduplication.</title>
        <authorList>
            <person name="Kim S."/>
            <person name="Park J."/>
            <person name="Yeom S.I."/>
            <person name="Kim Y.M."/>
            <person name="Seo E."/>
            <person name="Kim K.T."/>
            <person name="Kim M.S."/>
            <person name="Lee J.M."/>
            <person name="Cheong K."/>
            <person name="Shin H.S."/>
            <person name="Kim S.B."/>
            <person name="Han K."/>
            <person name="Lee J."/>
            <person name="Park M."/>
            <person name="Lee H.A."/>
            <person name="Lee H.Y."/>
            <person name="Lee Y."/>
            <person name="Oh S."/>
            <person name="Lee J.H."/>
            <person name="Choi E."/>
            <person name="Choi E."/>
            <person name="Lee S.E."/>
            <person name="Jeon J."/>
            <person name="Kim H."/>
            <person name="Choi G."/>
            <person name="Song H."/>
            <person name="Lee J."/>
            <person name="Lee S.C."/>
            <person name="Kwon J.K."/>
            <person name="Lee H.Y."/>
            <person name="Koo N."/>
            <person name="Hong Y."/>
            <person name="Kim R.W."/>
            <person name="Kang W.H."/>
            <person name="Huh J.H."/>
            <person name="Kang B.C."/>
            <person name="Yang T.J."/>
            <person name="Lee Y.H."/>
            <person name="Bennetzen J.L."/>
            <person name="Choi D."/>
        </authorList>
    </citation>
    <scope>NUCLEOTIDE SEQUENCE [LARGE SCALE GENOMIC DNA]</scope>
    <source>
        <strain evidence="11">cv. CM334</strain>
    </source>
</reference>
<evidence type="ECO:0000256" key="8">
    <source>
        <dbReference type="ARBA" id="ARBA00049117"/>
    </source>
</evidence>
<evidence type="ECO:0000256" key="2">
    <source>
        <dbReference type="ARBA" id="ARBA00022701"/>
    </source>
</evidence>
<dbReference type="Gene3D" id="3.40.50.1440">
    <property type="entry name" value="Tubulin/FtsZ, GTPase domain"/>
    <property type="match status" value="1"/>
</dbReference>
<feature type="domain" description="Tubulin/FtsZ GTPase" evidence="9">
    <location>
        <begin position="92"/>
        <end position="170"/>
    </location>
</feature>
<evidence type="ECO:0000256" key="1">
    <source>
        <dbReference type="ARBA" id="ARBA00009636"/>
    </source>
</evidence>
<dbReference type="PRINTS" id="PR01161">
    <property type="entry name" value="TUBULIN"/>
</dbReference>
<dbReference type="SUPFAM" id="SSF52490">
    <property type="entry name" value="Tubulin nucleotide-binding domain-like"/>
    <property type="match status" value="1"/>
</dbReference>
<dbReference type="Pfam" id="PF00091">
    <property type="entry name" value="Tubulin"/>
    <property type="match status" value="1"/>
</dbReference>
<dbReference type="Proteomes" id="UP000222542">
    <property type="component" value="Unassembled WGS sequence"/>
</dbReference>
<comment type="function">
    <text evidence="7">Tubulin is the major constituent of microtubules, a cylinder consisting of laterally associated linear protofilaments composed of alpha- and beta-tubulin heterodimers. Microtubules grow by the addition of GTP-tubulin dimers to the microtubule end, where a stabilizing cap forms. Below the cap, tubulin dimers are in GDP-bound state, owing to GTPase activity of alpha-tubulin.</text>
</comment>
<dbReference type="GO" id="GO:0016787">
    <property type="term" value="F:hydrolase activity"/>
    <property type="evidence" value="ECO:0007669"/>
    <property type="project" value="UniProtKB-KW"/>
</dbReference>
<comment type="catalytic activity">
    <reaction evidence="8">
        <text>GTP + H2O = GDP + phosphate + H(+)</text>
        <dbReference type="Rhea" id="RHEA:19669"/>
        <dbReference type="ChEBI" id="CHEBI:15377"/>
        <dbReference type="ChEBI" id="CHEBI:15378"/>
        <dbReference type="ChEBI" id="CHEBI:37565"/>
        <dbReference type="ChEBI" id="CHEBI:43474"/>
        <dbReference type="ChEBI" id="CHEBI:58189"/>
    </reaction>
    <physiologicalReaction direction="left-to-right" evidence="8">
        <dbReference type="Rhea" id="RHEA:19670"/>
    </physiologicalReaction>
</comment>
<comment type="caution">
    <text evidence="10">The sequence shown here is derived from an EMBL/GenBank/DDBJ whole genome shotgun (WGS) entry which is preliminary data.</text>
</comment>
<keyword evidence="3" id="KW-0547">Nucleotide-binding</keyword>
<dbReference type="EMBL" id="AYRZ02000006">
    <property type="protein sequence ID" value="PHT78440.1"/>
    <property type="molecule type" value="Genomic_DNA"/>
</dbReference>
<protein>
    <recommendedName>
        <fullName evidence="9">Tubulin/FtsZ GTPase domain-containing protein</fullName>
    </recommendedName>
</protein>
<dbReference type="GO" id="GO:0005200">
    <property type="term" value="F:structural constituent of cytoskeleton"/>
    <property type="evidence" value="ECO:0007669"/>
    <property type="project" value="InterPro"/>
</dbReference>
<keyword evidence="2" id="KW-0493">Microtubule</keyword>
<dbReference type="GO" id="GO:0005874">
    <property type="term" value="C:microtubule"/>
    <property type="evidence" value="ECO:0007669"/>
    <property type="project" value="UniProtKB-KW"/>
</dbReference>
<dbReference type="InterPro" id="IPR000217">
    <property type="entry name" value="Tubulin"/>
</dbReference>
<accession>A0A2G2Z8W9</accession>
<name>A0A2G2Z8W9_CAPAN</name>
<dbReference type="InterPro" id="IPR036525">
    <property type="entry name" value="Tubulin/FtsZ_GTPase_sf"/>
</dbReference>
<organism evidence="10 11">
    <name type="scientific">Capsicum annuum</name>
    <name type="common">Capsicum pepper</name>
    <dbReference type="NCBI Taxonomy" id="4072"/>
    <lineage>
        <taxon>Eukaryota</taxon>
        <taxon>Viridiplantae</taxon>
        <taxon>Streptophyta</taxon>
        <taxon>Embryophyta</taxon>
        <taxon>Tracheophyta</taxon>
        <taxon>Spermatophyta</taxon>
        <taxon>Magnoliopsida</taxon>
        <taxon>eudicotyledons</taxon>
        <taxon>Gunneridae</taxon>
        <taxon>Pentapetalae</taxon>
        <taxon>asterids</taxon>
        <taxon>lamiids</taxon>
        <taxon>Solanales</taxon>
        <taxon>Solanaceae</taxon>
        <taxon>Solanoideae</taxon>
        <taxon>Capsiceae</taxon>
        <taxon>Capsicum</taxon>
    </lineage>
</organism>
<keyword evidence="5" id="KW-0460">Magnesium</keyword>
<keyword evidence="4" id="KW-0378">Hydrolase</keyword>
<dbReference type="PRINTS" id="PR01162">
    <property type="entry name" value="ALPHATUBULIN"/>
</dbReference>
<dbReference type="InterPro" id="IPR003008">
    <property type="entry name" value="Tubulin_FtsZ_GTPase"/>
</dbReference>
<evidence type="ECO:0000313" key="11">
    <source>
        <dbReference type="Proteomes" id="UP000222542"/>
    </source>
</evidence>
<evidence type="ECO:0000256" key="5">
    <source>
        <dbReference type="ARBA" id="ARBA00022842"/>
    </source>
</evidence>
<dbReference type="GO" id="GO:0007017">
    <property type="term" value="P:microtubule-based process"/>
    <property type="evidence" value="ECO:0007669"/>
    <property type="project" value="InterPro"/>
</dbReference>
<evidence type="ECO:0000256" key="4">
    <source>
        <dbReference type="ARBA" id="ARBA00022801"/>
    </source>
</evidence>
<evidence type="ECO:0000256" key="7">
    <source>
        <dbReference type="ARBA" id="ARBA00034296"/>
    </source>
</evidence>
<dbReference type="STRING" id="4072.A0A2G2Z8W9"/>
<proteinExistence type="inferred from homology"/>
<keyword evidence="11" id="KW-1185">Reference proteome</keyword>
<dbReference type="InterPro" id="IPR002452">
    <property type="entry name" value="Alpha_tubulin"/>
</dbReference>
<evidence type="ECO:0000313" key="10">
    <source>
        <dbReference type="EMBL" id="PHT78440.1"/>
    </source>
</evidence>
<evidence type="ECO:0000259" key="9">
    <source>
        <dbReference type="Pfam" id="PF00091"/>
    </source>
</evidence>
<gene>
    <name evidence="10" type="ORF">T459_16492</name>
</gene>
<reference evidence="10 11" key="1">
    <citation type="journal article" date="2014" name="Nat. Genet.">
        <title>Genome sequence of the hot pepper provides insights into the evolution of pungency in Capsicum species.</title>
        <authorList>
            <person name="Kim S."/>
            <person name="Park M."/>
            <person name="Yeom S.I."/>
            <person name="Kim Y.M."/>
            <person name="Lee J.M."/>
            <person name="Lee H.A."/>
            <person name="Seo E."/>
            <person name="Choi J."/>
            <person name="Cheong K."/>
            <person name="Kim K.T."/>
            <person name="Jung K."/>
            <person name="Lee G.W."/>
            <person name="Oh S.K."/>
            <person name="Bae C."/>
            <person name="Kim S.B."/>
            <person name="Lee H.Y."/>
            <person name="Kim S.Y."/>
            <person name="Kim M.S."/>
            <person name="Kang B.C."/>
            <person name="Jo Y.D."/>
            <person name="Yang H.B."/>
            <person name="Jeong H.J."/>
            <person name="Kang W.H."/>
            <person name="Kwon J.K."/>
            <person name="Shin C."/>
            <person name="Lim J.Y."/>
            <person name="Park J.H."/>
            <person name="Huh J.H."/>
            <person name="Kim J.S."/>
            <person name="Kim B.D."/>
            <person name="Cohen O."/>
            <person name="Paran I."/>
            <person name="Suh M.C."/>
            <person name="Lee S.B."/>
            <person name="Kim Y.K."/>
            <person name="Shin Y."/>
            <person name="Noh S.J."/>
            <person name="Park J."/>
            <person name="Seo Y.S."/>
            <person name="Kwon S.Y."/>
            <person name="Kim H.A."/>
            <person name="Park J.M."/>
            <person name="Kim H.J."/>
            <person name="Choi S.B."/>
            <person name="Bosland P.W."/>
            <person name="Reeves G."/>
            <person name="Jo S.H."/>
            <person name="Lee B.W."/>
            <person name="Cho H.T."/>
            <person name="Choi H.S."/>
            <person name="Lee M.S."/>
            <person name="Yu Y."/>
            <person name="Do Choi Y."/>
            <person name="Park B.S."/>
            <person name="van Deynze A."/>
            <person name="Ashrafi H."/>
            <person name="Hill T."/>
            <person name="Kim W.T."/>
            <person name="Pai H.S."/>
            <person name="Ahn H.K."/>
            <person name="Yeam I."/>
            <person name="Giovannoni J.J."/>
            <person name="Rose J.K."/>
            <person name="Sorensen I."/>
            <person name="Lee S.J."/>
            <person name="Kim R.W."/>
            <person name="Choi I.Y."/>
            <person name="Choi B.S."/>
            <person name="Lim J.S."/>
            <person name="Lee Y.H."/>
            <person name="Choi D."/>
        </authorList>
    </citation>
    <scope>NUCLEOTIDE SEQUENCE [LARGE SCALE GENOMIC DNA]</scope>
    <source>
        <strain evidence="11">cv. CM334</strain>
    </source>
</reference>
<sequence length="171" mass="18879">MEPEGSSSPSLGNDVLGVLLAWFDALSRDLKGELGAMRGYLDSLKGCVIRMKAVQYKMISNKDPKEVPHESMRNELVTPLIESSKKVDCPSLTRVRTGTYRQFFHPQQLISGKKDIANNFARGHYTVGKEIVYLNLDCTRKLADNCTTLQGLLVFNVVGGGTAFGLRSLLL</sequence>